<dbReference type="Pfam" id="PF04613">
    <property type="entry name" value="LpxD"/>
    <property type="match status" value="1"/>
</dbReference>
<dbReference type="NCBIfam" id="NF002060">
    <property type="entry name" value="PRK00892.1"/>
    <property type="match status" value="1"/>
</dbReference>
<evidence type="ECO:0000313" key="8">
    <source>
        <dbReference type="EMBL" id="EQD34284.1"/>
    </source>
</evidence>
<protein>
    <submittedName>
        <fullName evidence="8">UDP-3-O-(3-hydroxymyristoyl) glucosamine N-acyltransferase</fullName>
    </submittedName>
</protein>
<dbReference type="GO" id="GO:0009245">
    <property type="term" value="P:lipid A biosynthetic process"/>
    <property type="evidence" value="ECO:0007669"/>
    <property type="project" value="UniProtKB-KW"/>
</dbReference>
<evidence type="ECO:0000259" key="7">
    <source>
        <dbReference type="Pfam" id="PF04613"/>
    </source>
</evidence>
<dbReference type="NCBIfam" id="TIGR01853">
    <property type="entry name" value="lipid_A_lpxD"/>
    <property type="match status" value="1"/>
</dbReference>
<keyword evidence="6 8" id="KW-0012">Acyltransferase</keyword>
<dbReference type="Gene3D" id="2.160.10.10">
    <property type="entry name" value="Hexapeptide repeat proteins"/>
    <property type="match status" value="1"/>
</dbReference>
<dbReference type="GO" id="GO:0016020">
    <property type="term" value="C:membrane"/>
    <property type="evidence" value="ECO:0007669"/>
    <property type="project" value="GOC"/>
</dbReference>
<reference evidence="8" key="2">
    <citation type="journal article" date="2014" name="ISME J.">
        <title>Microbial stratification in low pH oxic and suboxic macroscopic growths along an acid mine drainage.</title>
        <authorList>
            <person name="Mendez-Garcia C."/>
            <person name="Mesa V."/>
            <person name="Sprenger R.R."/>
            <person name="Richter M."/>
            <person name="Diez M.S."/>
            <person name="Solano J."/>
            <person name="Bargiela R."/>
            <person name="Golyshina O.V."/>
            <person name="Manteca A."/>
            <person name="Ramos J.L."/>
            <person name="Gallego J.R."/>
            <person name="Llorente I."/>
            <person name="Martins Dos Santos V.A."/>
            <person name="Jensen O.N."/>
            <person name="Pelaez A.I."/>
            <person name="Sanchez J."/>
            <person name="Ferrer M."/>
        </authorList>
    </citation>
    <scope>NUCLEOTIDE SEQUENCE</scope>
</reference>
<evidence type="ECO:0000256" key="6">
    <source>
        <dbReference type="ARBA" id="ARBA00023315"/>
    </source>
</evidence>
<name>T0ZZM4_9ZZZZ</name>
<organism evidence="8">
    <name type="scientific">mine drainage metagenome</name>
    <dbReference type="NCBI Taxonomy" id="410659"/>
    <lineage>
        <taxon>unclassified sequences</taxon>
        <taxon>metagenomes</taxon>
        <taxon>ecological metagenomes</taxon>
    </lineage>
</organism>
<feature type="domain" description="UDP-3-O-[3-hydroxymyristoyl] glucosamine N-acyltransferase non-repeat region" evidence="7">
    <location>
        <begin position="22"/>
        <end position="87"/>
    </location>
</feature>
<dbReference type="InterPro" id="IPR020573">
    <property type="entry name" value="UDP_GlcNAc_AcTrfase_non-rep"/>
</dbReference>
<evidence type="ECO:0000256" key="4">
    <source>
        <dbReference type="ARBA" id="ARBA00022737"/>
    </source>
</evidence>
<dbReference type="PROSITE" id="PS00101">
    <property type="entry name" value="HEXAPEP_TRANSFERASES"/>
    <property type="match status" value="1"/>
</dbReference>
<accession>T0ZZM4</accession>
<gene>
    <name evidence="8" type="ORF">B1B_17279</name>
</gene>
<dbReference type="PANTHER" id="PTHR43378:SF2">
    <property type="entry name" value="UDP-3-O-ACYLGLUCOSAMINE N-ACYLTRANSFERASE 1, MITOCHONDRIAL-RELATED"/>
    <property type="match status" value="1"/>
</dbReference>
<evidence type="ECO:0000256" key="2">
    <source>
        <dbReference type="ARBA" id="ARBA00022556"/>
    </source>
</evidence>
<evidence type="ECO:0000256" key="1">
    <source>
        <dbReference type="ARBA" id="ARBA00022516"/>
    </source>
</evidence>
<keyword evidence="3 8" id="KW-0808">Transferase</keyword>
<dbReference type="HAMAP" id="MF_00523">
    <property type="entry name" value="LpxD"/>
    <property type="match status" value="1"/>
</dbReference>
<dbReference type="GO" id="GO:0016410">
    <property type="term" value="F:N-acyltransferase activity"/>
    <property type="evidence" value="ECO:0007669"/>
    <property type="project" value="InterPro"/>
</dbReference>
<dbReference type="EMBL" id="AUZY01011541">
    <property type="protein sequence ID" value="EQD34284.1"/>
    <property type="molecule type" value="Genomic_DNA"/>
</dbReference>
<dbReference type="PANTHER" id="PTHR43378">
    <property type="entry name" value="UDP-3-O-ACYLGLUCOSAMINE N-ACYLTRANSFERASE"/>
    <property type="match status" value="1"/>
</dbReference>
<dbReference type="InterPro" id="IPR011004">
    <property type="entry name" value="Trimer_LpxA-like_sf"/>
</dbReference>
<proteinExistence type="inferred from homology"/>
<sequence>MGITLGELAKRLDLSVFGSDWVEITHVAPLDKAGNGALAFLTHRRYRRYLATTSASAVILTADDLPFCRTSALISPNPALTYRRAVRFLVQEETLVPGIHASAVVSPQARIDRSCRIGAQAVIDEDVVVEAGCDVGPGSYLARGAHLGAGTRLLARVFIGHEVVVGRECMIQAGAAIGCDGFGFARDQEVWERIPQLGTVRIGDRVEIGANTCIDRGALEDTVIEDGVKLDNLIQIGHNVRIGAHTIVAGSVGIAGSTKIGKCCQIGGMVGIIGHLEIADHVIITARSMITQSIHAPGVYSGGIPSDNAARWRRNTARFRQLDEMANRLHILEKKLDKDP</sequence>
<keyword evidence="2" id="KW-0441">Lipid A biosynthesis</keyword>
<reference evidence="8" key="1">
    <citation type="submission" date="2013-08" db="EMBL/GenBank/DDBJ databases">
        <authorList>
            <person name="Mendez C."/>
            <person name="Richter M."/>
            <person name="Ferrer M."/>
            <person name="Sanchez J."/>
        </authorList>
    </citation>
    <scope>NUCLEOTIDE SEQUENCE</scope>
</reference>
<keyword evidence="4" id="KW-0677">Repeat</keyword>
<evidence type="ECO:0000256" key="5">
    <source>
        <dbReference type="ARBA" id="ARBA00023098"/>
    </source>
</evidence>
<evidence type="ECO:0000256" key="3">
    <source>
        <dbReference type="ARBA" id="ARBA00022679"/>
    </source>
</evidence>
<dbReference type="CDD" id="cd03352">
    <property type="entry name" value="LbH_LpxD"/>
    <property type="match status" value="1"/>
</dbReference>
<dbReference type="Gene3D" id="1.20.5.170">
    <property type="match status" value="1"/>
</dbReference>
<dbReference type="SUPFAM" id="SSF51161">
    <property type="entry name" value="Trimeric LpxA-like enzymes"/>
    <property type="match status" value="1"/>
</dbReference>
<dbReference type="AlphaFoldDB" id="T0ZZM4"/>
<keyword evidence="5" id="KW-0443">Lipid metabolism</keyword>
<keyword evidence="1" id="KW-0444">Lipid biosynthesis</keyword>
<dbReference type="Gene3D" id="3.40.1390.10">
    <property type="entry name" value="MurE/MurF, N-terminal domain"/>
    <property type="match status" value="1"/>
</dbReference>
<dbReference type="InterPro" id="IPR018357">
    <property type="entry name" value="Hexapep_transf_CS"/>
</dbReference>
<dbReference type="InterPro" id="IPR007691">
    <property type="entry name" value="LpxD"/>
</dbReference>
<comment type="caution">
    <text evidence="8">The sequence shown here is derived from an EMBL/GenBank/DDBJ whole genome shotgun (WGS) entry which is preliminary data.</text>
</comment>